<dbReference type="AlphaFoldDB" id="A0A9N7JLB7"/>
<organism evidence="1 3">
    <name type="scientific">Clostridium septicum</name>
    <dbReference type="NCBI Taxonomy" id="1504"/>
    <lineage>
        <taxon>Bacteria</taxon>
        <taxon>Bacillati</taxon>
        <taxon>Bacillota</taxon>
        <taxon>Clostridia</taxon>
        <taxon>Eubacteriales</taxon>
        <taxon>Clostridiaceae</taxon>
        <taxon>Clostridium</taxon>
    </lineage>
</organism>
<evidence type="ECO:0000313" key="4">
    <source>
        <dbReference type="Proteomes" id="UP001055437"/>
    </source>
</evidence>
<keyword evidence="4" id="KW-1185">Reference proteome</keyword>
<proteinExistence type="predicted"/>
<dbReference type="EMBL" id="CP023671">
    <property type="protein sequence ID" value="AYE33996.1"/>
    <property type="molecule type" value="Genomic_DNA"/>
</dbReference>
<reference evidence="2" key="2">
    <citation type="submission" date="2022-06" db="EMBL/GenBank/DDBJ databases">
        <authorList>
            <person name="Holder M.E."/>
            <person name="Ajami N.J."/>
            <person name="Petrosino J.F."/>
        </authorList>
    </citation>
    <scope>NUCLEOTIDE SEQUENCE</scope>
    <source>
        <strain evidence="2">RMA 8861</strain>
    </source>
</reference>
<dbReference type="Pfam" id="PF15586">
    <property type="entry name" value="Imm8"/>
    <property type="match status" value="1"/>
</dbReference>
<dbReference type="Proteomes" id="UP000280586">
    <property type="component" value="Chromosome"/>
</dbReference>
<dbReference type="KEGG" id="csep:CP523_05700"/>
<gene>
    <name evidence="1" type="ORF">CP523_05700</name>
    <name evidence="2" type="ORF">NH397_13970</name>
</gene>
<evidence type="ECO:0000313" key="2">
    <source>
        <dbReference type="EMBL" id="USS00572.1"/>
    </source>
</evidence>
<dbReference type="RefSeq" id="WP_066679080.1">
    <property type="nucleotide sequence ID" value="NZ_CABMIZ010000063.1"/>
</dbReference>
<dbReference type="Proteomes" id="UP001055437">
    <property type="component" value="Chromosome"/>
</dbReference>
<accession>A0A9N7JLB7</accession>
<dbReference type="InterPro" id="IPR028964">
    <property type="entry name" value="Imm8"/>
</dbReference>
<name>A0A9N7JLB7_CLOSE</name>
<dbReference type="GeneID" id="303560167"/>
<dbReference type="EMBL" id="CP099799">
    <property type="protein sequence ID" value="USS00572.1"/>
    <property type="molecule type" value="Genomic_DNA"/>
</dbReference>
<sequence>MKLEIKAYNVINEIWDDIDDFFLSCQIDIGFKDEIGAEIYSFDIVSPKKLQKMLVRDGVEIGKGYFIMNDYNKNSVCDKIGKLIDREISEENKYDVFDEISVYFREQI</sequence>
<evidence type="ECO:0000313" key="3">
    <source>
        <dbReference type="Proteomes" id="UP000280586"/>
    </source>
</evidence>
<evidence type="ECO:0000313" key="1">
    <source>
        <dbReference type="EMBL" id="AYE33996.1"/>
    </source>
</evidence>
<protein>
    <submittedName>
        <fullName evidence="2">Immunity 8 family protein</fullName>
    </submittedName>
</protein>
<dbReference type="OrthoDB" id="2923655at2"/>
<reference evidence="1 3" key="1">
    <citation type="submission" date="2017-09" db="EMBL/GenBank/DDBJ databases">
        <authorList>
            <person name="Thomas P."/>
            <person name="Seyboldt C."/>
        </authorList>
    </citation>
    <scope>NUCLEOTIDE SEQUENCE [LARGE SCALE GENOMIC DNA]</scope>
    <source>
        <strain evidence="1 3">DSM 7534</strain>
    </source>
</reference>